<dbReference type="InterPro" id="IPR036388">
    <property type="entry name" value="WH-like_DNA-bd_sf"/>
</dbReference>
<dbReference type="PANTHER" id="PTHR30363:SF28">
    <property type="entry name" value="TRANSCRIPTIONAL REGULATORY PROTEIN-RELATED"/>
    <property type="match status" value="1"/>
</dbReference>
<dbReference type="SUPFAM" id="SSF46785">
    <property type="entry name" value="Winged helix' DNA-binding domain"/>
    <property type="match status" value="1"/>
</dbReference>
<dbReference type="InterPro" id="IPR027395">
    <property type="entry name" value="WH_DNA-bd_dom"/>
</dbReference>
<name>A0A540VEE6_9CHLR</name>
<dbReference type="InterPro" id="IPR001034">
    <property type="entry name" value="DeoR_HTH"/>
</dbReference>
<dbReference type="Pfam" id="PF13601">
    <property type="entry name" value="HTH_34"/>
    <property type="match status" value="1"/>
</dbReference>
<dbReference type="CDD" id="cd00090">
    <property type="entry name" value="HTH_ARSR"/>
    <property type="match status" value="1"/>
</dbReference>
<organism evidence="5 6">
    <name type="scientific">Litorilinea aerophila</name>
    <dbReference type="NCBI Taxonomy" id="1204385"/>
    <lineage>
        <taxon>Bacteria</taxon>
        <taxon>Bacillati</taxon>
        <taxon>Chloroflexota</taxon>
        <taxon>Caldilineae</taxon>
        <taxon>Caldilineales</taxon>
        <taxon>Caldilineaceae</taxon>
        <taxon>Litorilinea</taxon>
    </lineage>
</organism>
<dbReference type="InParanoid" id="A0A540VEE6"/>
<dbReference type="AlphaFoldDB" id="A0A540VEE6"/>
<proteinExistence type="predicted"/>
<dbReference type="OrthoDB" id="8545200at2"/>
<evidence type="ECO:0000313" key="6">
    <source>
        <dbReference type="Proteomes" id="UP000317371"/>
    </source>
</evidence>
<dbReference type="InterPro" id="IPR036390">
    <property type="entry name" value="WH_DNA-bd_sf"/>
</dbReference>
<dbReference type="EMBL" id="VIGC01000016">
    <property type="protein sequence ID" value="TQE95135.1"/>
    <property type="molecule type" value="Genomic_DNA"/>
</dbReference>
<evidence type="ECO:0000259" key="4">
    <source>
        <dbReference type="PROSITE" id="PS51000"/>
    </source>
</evidence>
<feature type="region of interest" description="Disordered" evidence="3">
    <location>
        <begin position="42"/>
        <end position="69"/>
    </location>
</feature>
<evidence type="ECO:0000256" key="1">
    <source>
        <dbReference type="ARBA" id="ARBA00023015"/>
    </source>
</evidence>
<keyword evidence="6" id="KW-1185">Reference proteome</keyword>
<protein>
    <submittedName>
        <fullName evidence="5">ArsR family transcriptional regulator</fullName>
    </submittedName>
</protein>
<dbReference type="Gene3D" id="1.10.10.10">
    <property type="entry name" value="Winged helix-like DNA-binding domain superfamily/Winged helix DNA-binding domain"/>
    <property type="match status" value="1"/>
</dbReference>
<dbReference type="InterPro" id="IPR050313">
    <property type="entry name" value="Carb_Metab_HTH_regulators"/>
</dbReference>
<dbReference type="PROSITE" id="PS51000">
    <property type="entry name" value="HTH_DEOR_2"/>
    <property type="match status" value="1"/>
</dbReference>
<reference evidence="5 6" key="1">
    <citation type="submission" date="2019-06" db="EMBL/GenBank/DDBJ databases">
        <title>Genome sequence of Litorilinea aerophila BAA-2444.</title>
        <authorList>
            <person name="Maclea K.S."/>
            <person name="Maurais E.G."/>
            <person name="Iannazzi L.C."/>
        </authorList>
    </citation>
    <scope>NUCLEOTIDE SEQUENCE [LARGE SCALE GENOMIC DNA]</scope>
    <source>
        <strain evidence="5 6">ATCC BAA-2444</strain>
    </source>
</reference>
<feature type="domain" description="HTH deoR-type" evidence="4">
    <location>
        <begin position="77"/>
        <end position="134"/>
    </location>
</feature>
<dbReference type="Proteomes" id="UP000317371">
    <property type="component" value="Unassembled WGS sequence"/>
</dbReference>
<sequence>MRRGPTRVRSARQSPSERFTRLMTARSPVDWNVEARVGKTSSNCGMEGIGERGASKQGAGQPGTREDTMTVGAIRDRESPTWTIIEYLQRKGSATIKELEDLLGVTTTAVRQHLSSLLAEGYVARSRVHSGVGRPHHVYTITEKAHELFACHCDDLALTLLEEVFALEGPERTQLLLGRVGSRLAQRYADTVRSTALQQRVEELAAALYRNGVLTDVVAGDDDTFILKTYNCPYHELAQEHRDICDMDKDMMRQVLGSNVNLSTCMMDGHTGCSFIISPRVEPAGQEES</sequence>
<accession>A0A540VEE6</accession>
<evidence type="ECO:0000313" key="5">
    <source>
        <dbReference type="EMBL" id="TQE95135.1"/>
    </source>
</evidence>
<evidence type="ECO:0000256" key="3">
    <source>
        <dbReference type="SAM" id="MobiDB-lite"/>
    </source>
</evidence>
<gene>
    <name evidence="5" type="ORF">FKZ61_13290</name>
</gene>
<keyword evidence="1" id="KW-0805">Transcription regulation</keyword>
<dbReference type="GO" id="GO:0003700">
    <property type="term" value="F:DNA-binding transcription factor activity"/>
    <property type="evidence" value="ECO:0007669"/>
    <property type="project" value="InterPro"/>
</dbReference>
<keyword evidence="2" id="KW-0804">Transcription</keyword>
<dbReference type="InterPro" id="IPR011991">
    <property type="entry name" value="ArsR-like_HTH"/>
</dbReference>
<evidence type="ECO:0000256" key="2">
    <source>
        <dbReference type="ARBA" id="ARBA00023163"/>
    </source>
</evidence>
<dbReference type="PANTHER" id="PTHR30363">
    <property type="entry name" value="HTH-TYPE TRANSCRIPTIONAL REGULATOR SRLR-RELATED"/>
    <property type="match status" value="1"/>
</dbReference>
<comment type="caution">
    <text evidence="5">The sequence shown here is derived from an EMBL/GenBank/DDBJ whole genome shotgun (WGS) entry which is preliminary data.</text>
</comment>